<gene>
    <name evidence="1" type="ORF">ARTV_2672</name>
</gene>
<organism evidence="1">
    <name type="scientific">Arsenophonus endosymbiont of Trialeurodes vaporariorum</name>
    <dbReference type="NCBI Taxonomy" id="235567"/>
    <lineage>
        <taxon>Bacteria</taxon>
        <taxon>Pseudomonadati</taxon>
        <taxon>Pseudomonadota</taxon>
        <taxon>Gammaproteobacteria</taxon>
        <taxon>Enterobacterales</taxon>
        <taxon>Morganellaceae</taxon>
        <taxon>Arsenophonus</taxon>
    </lineage>
</organism>
<sequence>MMSENNSPEITVKIKVDDSDLIKLEDRLQRIDNLMKQMGSINEEKTYPASLRIAVEEACNIGAREGVKKARDKQINDEQERSIKLSKLFIRGVFKVYALTVKGKILSNLESTVVESKSQETPRVKVSFIVTDEMMVDAPDIYLKSAEEVNA</sequence>
<reference evidence="1" key="1">
    <citation type="submission" date="2018-04" db="EMBL/GenBank/DDBJ databases">
        <authorList>
            <person name="Go L.Y."/>
            <person name="Mitchell J.A."/>
        </authorList>
    </citation>
    <scope>NUCLEOTIDE SEQUENCE</scope>
    <source>
        <strain evidence="1">ARTV</strain>
    </source>
</reference>
<protein>
    <submittedName>
        <fullName evidence="1">Uncharacterized protein</fullName>
    </submittedName>
</protein>
<dbReference type="AlphaFoldDB" id="A0A3B0M807"/>
<accession>A0A3B0M807</accession>
<dbReference type="EMBL" id="UFQR01000013">
    <property type="protein sequence ID" value="SSW96308.1"/>
    <property type="molecule type" value="Genomic_DNA"/>
</dbReference>
<evidence type="ECO:0000313" key="1">
    <source>
        <dbReference type="EMBL" id="SSW96308.1"/>
    </source>
</evidence>
<proteinExistence type="predicted"/>
<name>A0A3B0M807_9GAMM</name>